<sequence length="372" mass="42544">MKQRLWPIILLSLSLGLAPLGAQAEDDIGSVKSEIKKLQQMLKNFRGERGSLSKKLQHSEQEISNIQRKIRNIKGELDEENNKLEQLHQERKTLDEAKKGQQQAVKEQLTRAYQTGRQQKIKVLLNQEDPAKLARMMVYYDYLNRANIAQVENYNHTINRLDQIEPDIEQSLNYLVLSKNKLDLQRQSLKRQQLSRRQTLAKIDKSIVDRDKQLRQQQQQLEKLLNAVAENIDNIEMPKDYIPFAKRRGKMAWPAKGKLLNAFGGKRNDTGIRWQGVNIAAAAGSKVKAIHRGRVVFSDWFRGLGMLVILDHGDGYLSLYAHNQAVYPSAGDWIQSGETIATVGSSGGQKRAALYFEVRHNGKPSDPKRWCK</sequence>
<dbReference type="InterPro" id="IPR016047">
    <property type="entry name" value="M23ase_b-sheet_dom"/>
</dbReference>
<dbReference type="Proteomes" id="UP000275394">
    <property type="component" value="Unassembled WGS sequence"/>
</dbReference>
<dbReference type="EMBL" id="RKHR01000006">
    <property type="protein sequence ID" value="ROR98876.1"/>
    <property type="molecule type" value="Genomic_DNA"/>
</dbReference>
<proteinExistence type="predicted"/>
<dbReference type="PANTHER" id="PTHR21666:SF270">
    <property type="entry name" value="MUREIN HYDROLASE ACTIVATOR ENVC"/>
    <property type="match status" value="1"/>
</dbReference>
<dbReference type="OrthoDB" id="9784703at2"/>
<evidence type="ECO:0000259" key="3">
    <source>
        <dbReference type="Pfam" id="PF01551"/>
    </source>
</evidence>
<dbReference type="InterPro" id="IPR050570">
    <property type="entry name" value="Cell_wall_metabolism_enzyme"/>
</dbReference>
<accession>A0A3N2DGF4</accession>
<organism evidence="4 5">
    <name type="scientific">Sinobacterium caligoides</name>
    <dbReference type="NCBI Taxonomy" id="933926"/>
    <lineage>
        <taxon>Bacteria</taxon>
        <taxon>Pseudomonadati</taxon>
        <taxon>Pseudomonadota</taxon>
        <taxon>Gammaproteobacteria</taxon>
        <taxon>Cellvibrionales</taxon>
        <taxon>Spongiibacteraceae</taxon>
        <taxon>Sinobacterium</taxon>
    </lineage>
</organism>
<keyword evidence="5" id="KW-1185">Reference proteome</keyword>
<dbReference type="PANTHER" id="PTHR21666">
    <property type="entry name" value="PEPTIDASE-RELATED"/>
    <property type="match status" value="1"/>
</dbReference>
<dbReference type="Gene3D" id="6.10.250.3150">
    <property type="match status" value="1"/>
</dbReference>
<feature type="domain" description="M23ase beta-sheet core" evidence="3">
    <location>
        <begin position="274"/>
        <end position="367"/>
    </location>
</feature>
<keyword evidence="1" id="KW-0175">Coiled coil</keyword>
<evidence type="ECO:0000256" key="1">
    <source>
        <dbReference type="SAM" id="Coils"/>
    </source>
</evidence>
<feature type="chain" id="PRO_5018216155" evidence="2">
    <location>
        <begin position="25"/>
        <end position="372"/>
    </location>
</feature>
<dbReference type="SUPFAM" id="SSF51261">
    <property type="entry name" value="Duplicated hybrid motif"/>
    <property type="match status" value="1"/>
</dbReference>
<dbReference type="Gene3D" id="2.70.70.10">
    <property type="entry name" value="Glucose Permease (Domain IIA)"/>
    <property type="match status" value="1"/>
</dbReference>
<protein>
    <submittedName>
        <fullName evidence="4">Septal ring factor EnvC (AmiA/AmiB activator)</fullName>
    </submittedName>
</protein>
<dbReference type="RefSeq" id="WP_123713446.1">
    <property type="nucleotide sequence ID" value="NZ_RKHR01000006.1"/>
</dbReference>
<gene>
    <name evidence="4" type="ORF">EDC56_3113</name>
</gene>
<dbReference type="AlphaFoldDB" id="A0A3N2DGF4"/>
<evidence type="ECO:0000313" key="4">
    <source>
        <dbReference type="EMBL" id="ROR98876.1"/>
    </source>
</evidence>
<feature type="coiled-coil region" evidence="1">
    <location>
        <begin position="28"/>
        <end position="104"/>
    </location>
</feature>
<reference evidence="4 5" key="1">
    <citation type="submission" date="2018-11" db="EMBL/GenBank/DDBJ databases">
        <title>Genomic Encyclopedia of Type Strains, Phase IV (KMG-IV): sequencing the most valuable type-strain genomes for metagenomic binning, comparative biology and taxonomic classification.</title>
        <authorList>
            <person name="Goeker M."/>
        </authorList>
    </citation>
    <scope>NUCLEOTIDE SEQUENCE [LARGE SCALE GENOMIC DNA]</scope>
    <source>
        <strain evidence="4 5">DSM 100316</strain>
    </source>
</reference>
<evidence type="ECO:0000313" key="5">
    <source>
        <dbReference type="Proteomes" id="UP000275394"/>
    </source>
</evidence>
<dbReference type="FunFam" id="2.70.70.10:FF:000003">
    <property type="entry name" value="Murein hydrolase activator EnvC"/>
    <property type="match status" value="1"/>
</dbReference>
<name>A0A3N2DGF4_9GAMM</name>
<comment type="caution">
    <text evidence="4">The sequence shown here is derived from an EMBL/GenBank/DDBJ whole genome shotgun (WGS) entry which is preliminary data.</text>
</comment>
<feature type="signal peptide" evidence="2">
    <location>
        <begin position="1"/>
        <end position="24"/>
    </location>
</feature>
<dbReference type="GO" id="GO:0004222">
    <property type="term" value="F:metalloendopeptidase activity"/>
    <property type="evidence" value="ECO:0007669"/>
    <property type="project" value="TreeGrafter"/>
</dbReference>
<dbReference type="CDD" id="cd12797">
    <property type="entry name" value="M23_peptidase"/>
    <property type="match status" value="1"/>
</dbReference>
<keyword evidence="2" id="KW-0732">Signal</keyword>
<feature type="coiled-coil region" evidence="1">
    <location>
        <begin position="207"/>
        <end position="234"/>
    </location>
</feature>
<dbReference type="InterPro" id="IPR011055">
    <property type="entry name" value="Dup_hybrid_motif"/>
</dbReference>
<dbReference type="Pfam" id="PF01551">
    <property type="entry name" value="Peptidase_M23"/>
    <property type="match status" value="1"/>
</dbReference>
<evidence type="ECO:0000256" key="2">
    <source>
        <dbReference type="SAM" id="SignalP"/>
    </source>
</evidence>